<dbReference type="Gene3D" id="2.160.20.120">
    <property type="match status" value="1"/>
</dbReference>
<proteinExistence type="predicted"/>
<feature type="signal peptide" evidence="1">
    <location>
        <begin position="1"/>
        <end position="20"/>
    </location>
</feature>
<feature type="domain" description="Putative auto-transporter adhesin head GIN" evidence="2">
    <location>
        <begin position="31"/>
        <end position="211"/>
    </location>
</feature>
<gene>
    <name evidence="3" type="ORF">SAMN04488029_0312</name>
</gene>
<keyword evidence="4" id="KW-1185">Reference proteome</keyword>
<dbReference type="RefSeq" id="WP_084370661.1">
    <property type="nucleotide sequence ID" value="NZ_FWYF01000001.1"/>
</dbReference>
<evidence type="ECO:0000313" key="3">
    <source>
        <dbReference type="EMBL" id="SMD31974.1"/>
    </source>
</evidence>
<name>A0A1W2G613_REIFA</name>
<feature type="chain" id="PRO_5012596805" evidence="1">
    <location>
        <begin position="21"/>
        <end position="228"/>
    </location>
</feature>
<accession>A0A1W2G613</accession>
<evidence type="ECO:0000313" key="4">
    <source>
        <dbReference type="Proteomes" id="UP000192472"/>
    </source>
</evidence>
<dbReference type="AlphaFoldDB" id="A0A1W2G613"/>
<keyword evidence="1" id="KW-0732">Signal</keyword>
<dbReference type="PANTHER" id="PTHR39200">
    <property type="entry name" value="HYPOTHETICAL EXPORTED PROTEIN"/>
    <property type="match status" value="1"/>
</dbReference>
<evidence type="ECO:0000256" key="1">
    <source>
        <dbReference type="SAM" id="SignalP"/>
    </source>
</evidence>
<dbReference type="InterPro" id="IPR021255">
    <property type="entry name" value="DUF2807"/>
</dbReference>
<dbReference type="OrthoDB" id="680270at2"/>
<sequence>MKRIITCLGILLGASLLANAQTSETRNLDSFNEIRVSESITVRLKKGNANVAQIETRGVDADRVETEVEGSTLYIRMKRGNYFSKNVEIDLTYAQELEAVSVSSSASVISKDEIAVEDFDIRASSSGRADLLLNVRKLDVRISSSADVFLDGKAKYQDIDISSSGRLSAYGLDSEEVDISVSSSGKAEVTVHGLLEGKASSSGRVYYKGSPDKVYVDTSSSGKIRKEG</sequence>
<protein>
    <submittedName>
        <fullName evidence="3">Putative auto-transporter adhesin, head GIN domain</fullName>
    </submittedName>
</protein>
<reference evidence="3 4" key="1">
    <citation type="submission" date="2017-04" db="EMBL/GenBank/DDBJ databases">
        <authorList>
            <person name="Afonso C.L."/>
            <person name="Miller P.J."/>
            <person name="Scott M.A."/>
            <person name="Spackman E."/>
            <person name="Goraichik I."/>
            <person name="Dimitrov K.M."/>
            <person name="Suarez D.L."/>
            <person name="Swayne D.E."/>
        </authorList>
    </citation>
    <scope>NUCLEOTIDE SEQUENCE [LARGE SCALE GENOMIC DNA]</scope>
    <source>
        <strain evidence="3 4">DSM 26133</strain>
    </source>
</reference>
<dbReference type="Pfam" id="PF10988">
    <property type="entry name" value="DUF2807"/>
    <property type="match status" value="1"/>
</dbReference>
<dbReference type="EMBL" id="FWYF01000001">
    <property type="protein sequence ID" value="SMD31974.1"/>
    <property type="molecule type" value="Genomic_DNA"/>
</dbReference>
<dbReference type="Proteomes" id="UP000192472">
    <property type="component" value="Unassembled WGS sequence"/>
</dbReference>
<evidence type="ECO:0000259" key="2">
    <source>
        <dbReference type="Pfam" id="PF10988"/>
    </source>
</evidence>
<dbReference type="STRING" id="692418.SAMN04488029_0312"/>
<organism evidence="3 4">
    <name type="scientific">Reichenbachiella faecimaris</name>
    <dbReference type="NCBI Taxonomy" id="692418"/>
    <lineage>
        <taxon>Bacteria</taxon>
        <taxon>Pseudomonadati</taxon>
        <taxon>Bacteroidota</taxon>
        <taxon>Cytophagia</taxon>
        <taxon>Cytophagales</taxon>
        <taxon>Reichenbachiellaceae</taxon>
        <taxon>Reichenbachiella</taxon>
    </lineage>
</organism>
<dbReference type="PANTHER" id="PTHR39200:SF1">
    <property type="entry name" value="AUTO-TRANSPORTER ADHESIN HEAD GIN DOMAIN-CONTAINING PROTEIN-RELATED"/>
    <property type="match status" value="1"/>
</dbReference>